<organism evidence="1 2">
    <name type="scientific">Paramagnetospirillum caucaseum</name>
    <dbReference type="NCBI Taxonomy" id="1244869"/>
    <lineage>
        <taxon>Bacteria</taxon>
        <taxon>Pseudomonadati</taxon>
        <taxon>Pseudomonadota</taxon>
        <taxon>Alphaproteobacteria</taxon>
        <taxon>Rhodospirillales</taxon>
        <taxon>Magnetospirillaceae</taxon>
        <taxon>Paramagnetospirillum</taxon>
    </lineage>
</organism>
<comment type="caution">
    <text evidence="1">The sequence shown here is derived from an EMBL/GenBank/DDBJ whole genome shotgun (WGS) entry which is preliminary data.</text>
</comment>
<protein>
    <submittedName>
        <fullName evidence="1">Uncharacterized protein</fullName>
    </submittedName>
</protein>
<dbReference type="OrthoDB" id="7301376at2"/>
<reference evidence="1 2" key="1">
    <citation type="journal article" date="2014" name="Genome Announc.">
        <title>Draft Genome Sequence of Magnetospirillum sp. Strain SO-1, a Freshwater Magnetotactic Bacterium Isolated from the Ol'khovka River, Russia.</title>
        <authorList>
            <person name="Grouzdev D.S."/>
            <person name="Dziuba M.V."/>
            <person name="Sukhacheva M.S."/>
            <person name="Mardanov A.V."/>
            <person name="Beletskiy A.V."/>
            <person name="Kuznetsov B.B."/>
            <person name="Skryabin K.G."/>
        </authorList>
    </citation>
    <scope>NUCLEOTIDE SEQUENCE [LARGE SCALE GENOMIC DNA]</scope>
    <source>
        <strain evidence="1 2">SO-1</strain>
    </source>
</reference>
<keyword evidence="2" id="KW-1185">Reference proteome</keyword>
<dbReference type="RefSeq" id="WP_008614270.1">
    <property type="nucleotide sequence ID" value="NZ_AONQ01000005.1"/>
</dbReference>
<accession>M2YEI9</accession>
<dbReference type="PATRIC" id="fig|1244869.3.peg.658"/>
<dbReference type="eggNOG" id="ENOG50344P7">
    <property type="taxonomic scope" value="Bacteria"/>
</dbReference>
<name>M2YEI9_9PROT</name>
<proteinExistence type="predicted"/>
<evidence type="ECO:0000313" key="2">
    <source>
        <dbReference type="Proteomes" id="UP000011744"/>
    </source>
</evidence>
<dbReference type="EMBL" id="AONQ01000005">
    <property type="protein sequence ID" value="EME71401.1"/>
    <property type="molecule type" value="Genomic_DNA"/>
</dbReference>
<sequence length="192" mass="20707">MTRTLIDIEDLLVWAYKHQAVDEARGHVAGPGVALMRWDVAVDPCAAVDDVHPDAWTVHAHVRMLSRVQAGLVIASAKTATRPDWMPGAKVVMAQVLNGRGGPAKLYDDNRNVVGHRVRVALELADGAVLVGLGAAELEQARAMYSAWRAALVSLADALSKPALMEGYDVVFPCALSEPWKMGLTGSITKRY</sequence>
<dbReference type="AlphaFoldDB" id="M2YEI9"/>
<dbReference type="STRING" id="1244869.H261_03293"/>
<dbReference type="Proteomes" id="UP000011744">
    <property type="component" value="Unassembled WGS sequence"/>
</dbReference>
<gene>
    <name evidence="1" type="ORF">H261_03293</name>
</gene>
<evidence type="ECO:0000313" key="1">
    <source>
        <dbReference type="EMBL" id="EME71401.1"/>
    </source>
</evidence>